<gene>
    <name evidence="1" type="ORF">PMIC02512_LOCUS929</name>
</gene>
<dbReference type="AlphaFoldDB" id="A0A7S2X5B3"/>
<reference evidence="1" key="1">
    <citation type="submission" date="2021-01" db="EMBL/GenBank/DDBJ databases">
        <authorList>
            <person name="Corre E."/>
            <person name="Pelletier E."/>
            <person name="Niang G."/>
            <person name="Scheremetjew M."/>
            <person name="Finn R."/>
            <person name="Kale V."/>
            <person name="Holt S."/>
            <person name="Cochrane G."/>
            <person name="Meng A."/>
            <person name="Brown T."/>
            <person name="Cohen L."/>
        </authorList>
    </citation>
    <scope>NUCLEOTIDE SEQUENCE</scope>
    <source>
        <strain evidence="1">CCCM 845</strain>
    </source>
</reference>
<name>A0A7S2X5B3_PROMC</name>
<accession>A0A7S2X5B3</accession>
<organism evidence="1">
    <name type="scientific">Prorocentrum micans</name>
    <name type="common">Red tide dinoflagellate</name>
    <dbReference type="NCBI Taxonomy" id="2945"/>
    <lineage>
        <taxon>Eukaryota</taxon>
        <taxon>Sar</taxon>
        <taxon>Alveolata</taxon>
        <taxon>Dinophyceae</taxon>
        <taxon>Prorocentrales</taxon>
        <taxon>Prorocentraceae</taxon>
        <taxon>Prorocentrum</taxon>
    </lineage>
</organism>
<dbReference type="EMBL" id="HBHN01002994">
    <property type="protein sequence ID" value="CAD9723888.1"/>
    <property type="molecule type" value="Transcribed_RNA"/>
</dbReference>
<evidence type="ECO:0000313" key="1">
    <source>
        <dbReference type="EMBL" id="CAD9723888.1"/>
    </source>
</evidence>
<proteinExistence type="predicted"/>
<sequence>MQYQEQLSRLLPASQLHRRHVQIHLAATSSAGLTAYELLRPVAPRAPCGGEHHAALALHDCLQRLHGLSRGGWHAVEPIFEALSLCQAPHPALTKVRRLPKVPYDTAR</sequence>
<protein>
    <submittedName>
        <fullName evidence="1">Uncharacterized protein</fullName>
    </submittedName>
</protein>